<evidence type="ECO:0000256" key="3">
    <source>
        <dbReference type="ARBA" id="ARBA00022741"/>
    </source>
</evidence>
<reference evidence="6" key="2">
    <citation type="journal article" date="2021" name="PeerJ">
        <title>Extensive microbial diversity within the chicken gut microbiome revealed by metagenomics and culture.</title>
        <authorList>
            <person name="Gilroy R."/>
            <person name="Ravi A."/>
            <person name="Getino M."/>
            <person name="Pursley I."/>
            <person name="Horton D.L."/>
            <person name="Alikhan N.F."/>
            <person name="Baker D."/>
            <person name="Gharbi K."/>
            <person name="Hall N."/>
            <person name="Watson M."/>
            <person name="Adriaenssens E.M."/>
            <person name="Foster-Nyarko E."/>
            <person name="Jarju S."/>
            <person name="Secka A."/>
            <person name="Antonio M."/>
            <person name="Oren A."/>
            <person name="Chaudhuri R.R."/>
            <person name="La Ragione R."/>
            <person name="Hildebrand F."/>
            <person name="Pallen M.J."/>
        </authorList>
    </citation>
    <scope>NUCLEOTIDE SEQUENCE</scope>
    <source>
        <strain evidence="6">4920</strain>
    </source>
</reference>
<gene>
    <name evidence="6" type="ORF">IAC74_04335</name>
</gene>
<protein>
    <submittedName>
        <fullName evidence="6">ABC transporter ATP-binding protein</fullName>
    </submittedName>
</protein>
<dbReference type="GO" id="GO:0016887">
    <property type="term" value="F:ATP hydrolysis activity"/>
    <property type="evidence" value="ECO:0007669"/>
    <property type="project" value="InterPro"/>
</dbReference>
<dbReference type="GO" id="GO:0005524">
    <property type="term" value="F:ATP binding"/>
    <property type="evidence" value="ECO:0007669"/>
    <property type="project" value="UniProtKB-KW"/>
</dbReference>
<dbReference type="PANTHER" id="PTHR42734">
    <property type="entry name" value="METAL TRANSPORT SYSTEM ATP-BINDING PROTEIN TM_0124-RELATED"/>
    <property type="match status" value="1"/>
</dbReference>
<keyword evidence="3" id="KW-0547">Nucleotide-binding</keyword>
<dbReference type="InterPro" id="IPR027417">
    <property type="entry name" value="P-loop_NTPase"/>
</dbReference>
<dbReference type="PROSITE" id="PS50893">
    <property type="entry name" value="ABC_TRANSPORTER_2"/>
    <property type="match status" value="1"/>
</dbReference>
<reference evidence="6" key="1">
    <citation type="submission" date="2020-10" db="EMBL/GenBank/DDBJ databases">
        <authorList>
            <person name="Gilroy R."/>
        </authorList>
    </citation>
    <scope>NUCLEOTIDE SEQUENCE</scope>
    <source>
        <strain evidence="6">4920</strain>
    </source>
</reference>
<dbReference type="EMBL" id="DVOF01000127">
    <property type="protein sequence ID" value="HIV02780.1"/>
    <property type="molecule type" value="Genomic_DNA"/>
</dbReference>
<sequence length="236" mass="25668">MEILRCEGLCVSYDAAPVIQNASFTVDAGDYVLVVGENGSGKSTLVKTILGLVSPSSGKLTFTGGLTKTEIGYLAQQSDTKRDFPASVFEVVLSGFCGKRPLLPFYTKEQKRRAGEALSRLGMGAYKKRPFSTLSGGQRQRVLLARALCATQKLILCDEPAAGLDARVTAQLYDAIRQLNCDGITVIMVTHDLSEALPDANKVIHMGREQTWCLSKEEYKKSEMARSLFGSLTESE</sequence>
<dbReference type="Pfam" id="PF00005">
    <property type="entry name" value="ABC_tran"/>
    <property type="match status" value="1"/>
</dbReference>
<comment type="caution">
    <text evidence="6">The sequence shown here is derived from an EMBL/GenBank/DDBJ whole genome shotgun (WGS) entry which is preliminary data.</text>
</comment>
<dbReference type="SMART" id="SM00382">
    <property type="entry name" value="AAA"/>
    <property type="match status" value="1"/>
</dbReference>
<evidence type="ECO:0000256" key="4">
    <source>
        <dbReference type="ARBA" id="ARBA00022840"/>
    </source>
</evidence>
<evidence type="ECO:0000313" key="6">
    <source>
        <dbReference type="EMBL" id="HIV02780.1"/>
    </source>
</evidence>
<accession>A0A9D1NH52</accession>
<dbReference type="InterPro" id="IPR003593">
    <property type="entry name" value="AAA+_ATPase"/>
</dbReference>
<organism evidence="6 7">
    <name type="scientific">Candidatus Aphodoplasma excrementigallinarum</name>
    <dbReference type="NCBI Taxonomy" id="2840673"/>
    <lineage>
        <taxon>Bacteria</taxon>
        <taxon>Bacillati</taxon>
        <taxon>Bacillota</taxon>
        <taxon>Clostridia</taxon>
        <taxon>Eubacteriales</taxon>
        <taxon>Candidatus Aphodoplasma</taxon>
    </lineage>
</organism>
<evidence type="ECO:0000313" key="7">
    <source>
        <dbReference type="Proteomes" id="UP000886743"/>
    </source>
</evidence>
<dbReference type="SUPFAM" id="SSF52540">
    <property type="entry name" value="P-loop containing nucleoside triphosphate hydrolases"/>
    <property type="match status" value="1"/>
</dbReference>
<dbReference type="CDD" id="cd03235">
    <property type="entry name" value="ABC_Metallic_Cations"/>
    <property type="match status" value="1"/>
</dbReference>
<dbReference type="Proteomes" id="UP000886743">
    <property type="component" value="Unassembled WGS sequence"/>
</dbReference>
<dbReference type="Gene3D" id="3.40.50.300">
    <property type="entry name" value="P-loop containing nucleotide triphosphate hydrolases"/>
    <property type="match status" value="1"/>
</dbReference>
<dbReference type="InterPro" id="IPR003439">
    <property type="entry name" value="ABC_transporter-like_ATP-bd"/>
</dbReference>
<dbReference type="AlphaFoldDB" id="A0A9D1NH52"/>
<comment type="similarity">
    <text evidence="1">Belongs to the ABC transporter superfamily.</text>
</comment>
<evidence type="ECO:0000259" key="5">
    <source>
        <dbReference type="PROSITE" id="PS50893"/>
    </source>
</evidence>
<dbReference type="InterPro" id="IPR050153">
    <property type="entry name" value="Metal_Ion_Import_ABC"/>
</dbReference>
<feature type="domain" description="ABC transporter" evidence="5">
    <location>
        <begin position="4"/>
        <end position="233"/>
    </location>
</feature>
<evidence type="ECO:0000256" key="1">
    <source>
        <dbReference type="ARBA" id="ARBA00005417"/>
    </source>
</evidence>
<name>A0A9D1NH52_9FIRM</name>
<keyword evidence="4 6" id="KW-0067">ATP-binding</keyword>
<dbReference type="PANTHER" id="PTHR42734:SF17">
    <property type="entry name" value="METAL TRANSPORT SYSTEM ATP-BINDING PROTEIN TM_0124-RELATED"/>
    <property type="match status" value="1"/>
</dbReference>
<proteinExistence type="inferred from homology"/>
<keyword evidence="2" id="KW-0813">Transport</keyword>
<evidence type="ECO:0000256" key="2">
    <source>
        <dbReference type="ARBA" id="ARBA00022448"/>
    </source>
</evidence>
<dbReference type="PROSITE" id="PS00211">
    <property type="entry name" value="ABC_TRANSPORTER_1"/>
    <property type="match status" value="1"/>
</dbReference>
<dbReference type="InterPro" id="IPR017871">
    <property type="entry name" value="ABC_transporter-like_CS"/>
</dbReference>